<keyword evidence="3" id="KW-0238">DNA-binding</keyword>
<dbReference type="RefSeq" id="WP_404611680.1">
    <property type="nucleotide sequence ID" value="NZ_JBIYDN010000027.1"/>
</dbReference>
<name>A0ABW8MSH6_9BURK</name>
<keyword evidence="7" id="KW-1185">Reference proteome</keyword>
<dbReference type="SUPFAM" id="SSF53850">
    <property type="entry name" value="Periplasmic binding protein-like II"/>
    <property type="match status" value="1"/>
</dbReference>
<accession>A0ABW8MSH6</accession>
<gene>
    <name evidence="6" type="ORF">ABH943_006702</name>
</gene>
<dbReference type="Pfam" id="PF03466">
    <property type="entry name" value="LysR_substrate"/>
    <property type="match status" value="1"/>
</dbReference>
<keyword evidence="4" id="KW-0804">Transcription</keyword>
<dbReference type="PANTHER" id="PTHR30537:SF58">
    <property type="entry name" value="HTH-TYPE TRANSCRIPTIONAL REGULATOR PERR"/>
    <property type="match status" value="1"/>
</dbReference>
<evidence type="ECO:0000259" key="5">
    <source>
        <dbReference type="PROSITE" id="PS50931"/>
    </source>
</evidence>
<keyword evidence="2" id="KW-0805">Transcription regulation</keyword>
<comment type="caution">
    <text evidence="6">The sequence shown here is derived from an EMBL/GenBank/DDBJ whole genome shotgun (WGS) entry which is preliminary data.</text>
</comment>
<feature type="domain" description="HTH lysR-type" evidence="5">
    <location>
        <begin position="2"/>
        <end position="59"/>
    </location>
</feature>
<dbReference type="EMBL" id="JBIYDN010000027">
    <property type="protein sequence ID" value="MFK4446670.1"/>
    <property type="molecule type" value="Genomic_DNA"/>
</dbReference>
<evidence type="ECO:0000256" key="4">
    <source>
        <dbReference type="ARBA" id="ARBA00023163"/>
    </source>
</evidence>
<dbReference type="PROSITE" id="PS50931">
    <property type="entry name" value="HTH_LYSR"/>
    <property type="match status" value="1"/>
</dbReference>
<proteinExistence type="inferred from homology"/>
<dbReference type="InterPro" id="IPR000847">
    <property type="entry name" value="LysR_HTH_N"/>
</dbReference>
<reference evidence="6 7" key="1">
    <citation type="submission" date="2024-10" db="EMBL/GenBank/DDBJ databases">
        <authorList>
            <person name="Deangelis K."/>
            <person name="Huntemann M."/>
            <person name="Clum A."/>
            <person name="Wang J."/>
            <person name="Palaniappan K."/>
            <person name="Ritter S."/>
            <person name="Chen I.-M."/>
            <person name="Stamatis D."/>
            <person name="Reddy T."/>
            <person name="O'Malley R."/>
            <person name="Daum C."/>
            <person name="Ng V."/>
            <person name="Ivanova N."/>
            <person name="Kyrpides N."/>
            <person name="Woyke T."/>
        </authorList>
    </citation>
    <scope>NUCLEOTIDE SEQUENCE [LARGE SCALE GENOMIC DNA]</scope>
    <source>
        <strain evidence="6 7">GAS97</strain>
    </source>
</reference>
<sequence length="308" mass="33591">MPPLKALLAFEAAARRGSFALGAEELAVTPSAVSHHIQQLEDFLGVPLFQRHPGRAALTAAGRTYARELERAFGVIAEATSLVAPQSQRGHLVVASGPSFAAKWLQPRLPEFLRANPDIRIRLSTLSDHDDLETTRFDIAIAYGHPNTSNTSNTSKLDVEPLLLERLRPLCSPALAATLALRTPEDLLRATLIHSSNGLTWSEYLRRVCDAEVRPDNELWLDRSVMAIEAAVDGLGVVLESEVLAAEELSDGRLIAPFDDARFSVEVTSYYLVRSRGYKTSSQAAATFETWLRSAFNAANLMSSLGGI</sequence>
<dbReference type="InterPro" id="IPR058163">
    <property type="entry name" value="LysR-type_TF_proteobact-type"/>
</dbReference>
<dbReference type="SUPFAM" id="SSF46785">
    <property type="entry name" value="Winged helix' DNA-binding domain"/>
    <property type="match status" value="1"/>
</dbReference>
<dbReference type="Pfam" id="PF00126">
    <property type="entry name" value="HTH_1"/>
    <property type="match status" value="1"/>
</dbReference>
<dbReference type="Gene3D" id="1.10.10.10">
    <property type="entry name" value="Winged helix-like DNA-binding domain superfamily/Winged helix DNA-binding domain"/>
    <property type="match status" value="1"/>
</dbReference>
<dbReference type="Gene3D" id="3.40.190.10">
    <property type="entry name" value="Periplasmic binding protein-like II"/>
    <property type="match status" value="2"/>
</dbReference>
<dbReference type="Proteomes" id="UP001620514">
    <property type="component" value="Unassembled WGS sequence"/>
</dbReference>
<dbReference type="InterPro" id="IPR005119">
    <property type="entry name" value="LysR_subst-bd"/>
</dbReference>
<protein>
    <submittedName>
        <fullName evidence="6">LysR family glycine cleavage system transcriptional activator</fullName>
    </submittedName>
</protein>
<evidence type="ECO:0000313" key="7">
    <source>
        <dbReference type="Proteomes" id="UP001620514"/>
    </source>
</evidence>
<evidence type="ECO:0000313" key="6">
    <source>
        <dbReference type="EMBL" id="MFK4446670.1"/>
    </source>
</evidence>
<evidence type="ECO:0000256" key="1">
    <source>
        <dbReference type="ARBA" id="ARBA00009437"/>
    </source>
</evidence>
<dbReference type="InterPro" id="IPR036388">
    <property type="entry name" value="WH-like_DNA-bd_sf"/>
</dbReference>
<dbReference type="PANTHER" id="PTHR30537">
    <property type="entry name" value="HTH-TYPE TRANSCRIPTIONAL REGULATOR"/>
    <property type="match status" value="1"/>
</dbReference>
<evidence type="ECO:0000256" key="2">
    <source>
        <dbReference type="ARBA" id="ARBA00023015"/>
    </source>
</evidence>
<comment type="similarity">
    <text evidence="1">Belongs to the LysR transcriptional regulatory family.</text>
</comment>
<reference evidence="6 7" key="2">
    <citation type="submission" date="2024-11" db="EMBL/GenBank/DDBJ databases">
        <title>Using genomics to understand microbial adaptation to soil warming.</title>
        <authorList>
            <person name="Deangelis K.M. PhD."/>
        </authorList>
    </citation>
    <scope>NUCLEOTIDE SEQUENCE [LARGE SCALE GENOMIC DNA]</scope>
    <source>
        <strain evidence="6 7">GAS97</strain>
    </source>
</reference>
<dbReference type="InterPro" id="IPR036390">
    <property type="entry name" value="WH_DNA-bd_sf"/>
</dbReference>
<dbReference type="CDD" id="cd08432">
    <property type="entry name" value="PBP2_GcdR_TrpI_HvrB_AmpR_like"/>
    <property type="match status" value="1"/>
</dbReference>
<organism evidence="6 7">
    <name type="scientific">Caballeronia udeis</name>
    <dbReference type="NCBI Taxonomy" id="1232866"/>
    <lineage>
        <taxon>Bacteria</taxon>
        <taxon>Pseudomonadati</taxon>
        <taxon>Pseudomonadota</taxon>
        <taxon>Betaproteobacteria</taxon>
        <taxon>Burkholderiales</taxon>
        <taxon>Burkholderiaceae</taxon>
        <taxon>Caballeronia</taxon>
    </lineage>
</organism>
<evidence type="ECO:0000256" key="3">
    <source>
        <dbReference type="ARBA" id="ARBA00023125"/>
    </source>
</evidence>